<evidence type="ECO:0000256" key="1">
    <source>
        <dbReference type="SAM" id="Phobius"/>
    </source>
</evidence>
<feature type="transmembrane region" description="Helical" evidence="1">
    <location>
        <begin position="71"/>
        <end position="89"/>
    </location>
</feature>
<feature type="transmembrane region" description="Helical" evidence="1">
    <location>
        <begin position="453"/>
        <end position="472"/>
    </location>
</feature>
<feature type="transmembrane region" description="Helical" evidence="1">
    <location>
        <begin position="280"/>
        <end position="300"/>
    </location>
</feature>
<feature type="transmembrane region" description="Helical" evidence="1">
    <location>
        <begin position="255"/>
        <end position="273"/>
    </location>
</feature>
<feature type="transmembrane region" description="Helical" evidence="1">
    <location>
        <begin position="401"/>
        <end position="421"/>
    </location>
</feature>
<gene>
    <name evidence="2" type="ORF">LCGC14_0013690</name>
</gene>
<sequence>MNTIRAAVPIRAGLSGRVNVVTVGMFYLAAIVNAFSYMSLAPILVAAIFFLSIYSLLIVSPLGGLPERRMFCRVFSVGFFMAGIAAIYANQFQDAGQLFSDPAGFFNMATSDARGLSMIQIQVAHEGALGIVLWRSVYDFFAALGFEKARYIGTTVNITAVSLTGVIGIKMIRQLFGNDDYRFRRLTLLVSACGLFWLFAGIHLRDSVVLLAVSVLFYAWLTFMMRPDIGLRLGLIIGWSFLGLLFLGFLRGEFVFVPVAMAFAAIIALYLGRIEPRRRFVVHGLMVLGAFAAMTLYQAYGAELQNVINLRQAGYTDLANAQQSSDSLGMTLIVNQPMPIRLILGSAYLFVFPIPFWSGFQLESAYNLFKSVNVIYLYFVSPLLLIAVIQLMKDKKERTPALLFILFLAAGFTVSIAATSLETRHFGAFLMPILVLSTVPDLREFHVWRQYKIFFILFASGVILVHALWLILKLL</sequence>
<dbReference type="EMBL" id="LAZR01000002">
    <property type="protein sequence ID" value="KKO11865.1"/>
    <property type="molecule type" value="Genomic_DNA"/>
</dbReference>
<reference evidence="2" key="1">
    <citation type="journal article" date="2015" name="Nature">
        <title>Complex archaea that bridge the gap between prokaryotes and eukaryotes.</title>
        <authorList>
            <person name="Spang A."/>
            <person name="Saw J.H."/>
            <person name="Jorgensen S.L."/>
            <person name="Zaremba-Niedzwiedzka K."/>
            <person name="Martijn J."/>
            <person name="Lind A.E."/>
            <person name="van Eijk R."/>
            <person name="Schleper C."/>
            <person name="Guy L."/>
            <person name="Ettema T.J."/>
        </authorList>
    </citation>
    <scope>NUCLEOTIDE SEQUENCE</scope>
</reference>
<feature type="transmembrane region" description="Helical" evidence="1">
    <location>
        <begin position="340"/>
        <end position="360"/>
    </location>
</feature>
<feature type="transmembrane region" description="Helical" evidence="1">
    <location>
        <begin position="12"/>
        <end position="31"/>
    </location>
</feature>
<feature type="transmembrane region" description="Helical" evidence="1">
    <location>
        <begin position="372"/>
        <end position="389"/>
    </location>
</feature>
<feature type="transmembrane region" description="Helical" evidence="1">
    <location>
        <begin position="183"/>
        <end position="202"/>
    </location>
</feature>
<feature type="transmembrane region" description="Helical" evidence="1">
    <location>
        <begin position="151"/>
        <end position="171"/>
    </location>
</feature>
<feature type="transmembrane region" description="Helical" evidence="1">
    <location>
        <begin position="231"/>
        <end position="249"/>
    </location>
</feature>
<evidence type="ECO:0000313" key="2">
    <source>
        <dbReference type="EMBL" id="KKO11865.1"/>
    </source>
</evidence>
<dbReference type="AlphaFoldDB" id="A0A0F9W6C3"/>
<protein>
    <recommendedName>
        <fullName evidence="3">Glycosyltransferase RgtA/B/C/D-like domain-containing protein</fullName>
    </recommendedName>
</protein>
<keyword evidence="1" id="KW-0812">Transmembrane</keyword>
<accession>A0A0F9W6C3</accession>
<proteinExistence type="predicted"/>
<organism evidence="2">
    <name type="scientific">marine sediment metagenome</name>
    <dbReference type="NCBI Taxonomy" id="412755"/>
    <lineage>
        <taxon>unclassified sequences</taxon>
        <taxon>metagenomes</taxon>
        <taxon>ecological metagenomes</taxon>
    </lineage>
</organism>
<name>A0A0F9W6C3_9ZZZZ</name>
<feature type="transmembrane region" description="Helical" evidence="1">
    <location>
        <begin position="208"/>
        <end position="224"/>
    </location>
</feature>
<keyword evidence="1" id="KW-1133">Transmembrane helix</keyword>
<evidence type="ECO:0008006" key="3">
    <source>
        <dbReference type="Google" id="ProtNLM"/>
    </source>
</evidence>
<keyword evidence="1" id="KW-0472">Membrane</keyword>
<comment type="caution">
    <text evidence="2">The sequence shown here is derived from an EMBL/GenBank/DDBJ whole genome shotgun (WGS) entry which is preliminary data.</text>
</comment>
<feature type="transmembrane region" description="Helical" evidence="1">
    <location>
        <begin position="37"/>
        <end position="59"/>
    </location>
</feature>